<keyword evidence="1" id="KW-0472">Membrane</keyword>
<dbReference type="NCBIfam" id="TIGR02532">
    <property type="entry name" value="IV_pilin_GFxxxE"/>
    <property type="match status" value="1"/>
</dbReference>
<evidence type="ECO:0000313" key="2">
    <source>
        <dbReference type="EMBL" id="WED63905.1"/>
    </source>
</evidence>
<organism evidence="2 3">
    <name type="scientific">Synoicihabitans lomoniglobus</name>
    <dbReference type="NCBI Taxonomy" id="2909285"/>
    <lineage>
        <taxon>Bacteria</taxon>
        <taxon>Pseudomonadati</taxon>
        <taxon>Verrucomicrobiota</taxon>
        <taxon>Opitutia</taxon>
        <taxon>Opitutales</taxon>
        <taxon>Opitutaceae</taxon>
        <taxon>Synoicihabitans</taxon>
    </lineage>
</organism>
<reference evidence="2" key="1">
    <citation type="submission" date="2023-03" db="EMBL/GenBank/DDBJ databases">
        <title>Lomoglobus Profundus gen. nov., sp. nov., a novel member of the phylum Verrucomicrobia, isolated from deep-marine sediment of South China Sea.</title>
        <authorList>
            <person name="Ahmad T."/>
            <person name="Ishaq S.E."/>
            <person name="Wang F."/>
        </authorList>
    </citation>
    <scope>NUCLEOTIDE SEQUENCE</scope>
    <source>
        <strain evidence="2">LMO-M01</strain>
    </source>
</reference>
<dbReference type="KEGG" id="slom:PXH66_16330"/>
<evidence type="ECO:0000256" key="1">
    <source>
        <dbReference type="SAM" id="Phobius"/>
    </source>
</evidence>
<dbReference type="SUPFAM" id="SSF54523">
    <property type="entry name" value="Pili subunits"/>
    <property type="match status" value="1"/>
</dbReference>
<evidence type="ECO:0000313" key="3">
    <source>
        <dbReference type="Proteomes" id="UP001218638"/>
    </source>
</evidence>
<accession>A0AAF0CN34</accession>
<dbReference type="Proteomes" id="UP001218638">
    <property type="component" value="Chromosome"/>
</dbReference>
<dbReference type="EMBL" id="CP119075">
    <property type="protein sequence ID" value="WED63905.1"/>
    <property type="molecule type" value="Genomic_DNA"/>
</dbReference>
<keyword evidence="3" id="KW-1185">Reference proteome</keyword>
<feature type="transmembrane region" description="Helical" evidence="1">
    <location>
        <begin position="20"/>
        <end position="40"/>
    </location>
</feature>
<gene>
    <name evidence="2" type="ORF">PXH66_16330</name>
</gene>
<keyword evidence="1" id="KW-0812">Transmembrane</keyword>
<dbReference type="InterPro" id="IPR012902">
    <property type="entry name" value="N_methyl_site"/>
</dbReference>
<name>A0AAF0CN34_9BACT</name>
<sequence length="167" mass="18199">MRSTKSQFPDRSGLRAFTVIEIMIAVLIIGLLAAMAIPAFTRMKETSRAVAFVNDLRIASDAFNTYAATEGIWPPDAEGTLPAEIDGYLKLDLWNGATPLGGSWDWDVDKFGAAAGISVHQPTANITTMEMVDKRIDDGNLGTGTFRTRADGFIFIIEFPPVVEEEV</sequence>
<dbReference type="Gene3D" id="3.30.700.10">
    <property type="entry name" value="Glycoprotein, Type 4 Pilin"/>
    <property type="match status" value="1"/>
</dbReference>
<dbReference type="AlphaFoldDB" id="A0AAF0CN34"/>
<protein>
    <submittedName>
        <fullName evidence="2">Type II secretion system protein</fullName>
    </submittedName>
</protein>
<dbReference type="InterPro" id="IPR045584">
    <property type="entry name" value="Pilin-like"/>
</dbReference>
<keyword evidence="1" id="KW-1133">Transmembrane helix</keyword>
<dbReference type="PANTHER" id="PTHR30093">
    <property type="entry name" value="GENERAL SECRETION PATHWAY PROTEIN G"/>
    <property type="match status" value="1"/>
</dbReference>
<dbReference type="RefSeq" id="WP_330930609.1">
    <property type="nucleotide sequence ID" value="NZ_JAKGCW010000043.1"/>
</dbReference>
<proteinExistence type="predicted"/>